<organism evidence="3 4">
    <name type="scientific">Nocardia caishijiensis</name>
    <dbReference type="NCBI Taxonomy" id="184756"/>
    <lineage>
        <taxon>Bacteria</taxon>
        <taxon>Bacillati</taxon>
        <taxon>Actinomycetota</taxon>
        <taxon>Actinomycetes</taxon>
        <taxon>Mycobacteriales</taxon>
        <taxon>Nocardiaceae</taxon>
        <taxon>Nocardia</taxon>
    </lineage>
</organism>
<feature type="region of interest" description="Disordered" evidence="1">
    <location>
        <begin position="25"/>
        <end position="53"/>
    </location>
</feature>
<sequence length="309" mass="34449">MNPHRNTSVARLILLETTLGTALTQANTAEEQRRAAQDREQEQRDAQRRRAVQPRRDNDYAALGFAALACLTVLGPYLLGHFLVRKTFLLAPDSRVYDDQARGLADHFWADYLGGVVAIGALLAVFLLARPWEFRRREVVIGGVIAAVTLVFVMPTASSQWHDAEGKTITALRESAFPFGARYVECANWQLEGEDASGRPELWQVYLAQTLGSPRVRDCNRVNVYQGWRSVGAFDLDGNDHFTESITVDNVNWSKPFTTDRSTTIYSTDAQGRRERMKPADLTVTLPTTNGRAVVFNVAGSASGRFEVR</sequence>
<reference evidence="3 4" key="1">
    <citation type="submission" date="2019-07" db="EMBL/GenBank/DDBJ databases">
        <title>Genomic Encyclopedia of Type Strains, Phase IV (KMG-IV): sequencing the most valuable type-strain genomes for metagenomic binning, comparative biology and taxonomic classification.</title>
        <authorList>
            <person name="Goeker M."/>
        </authorList>
    </citation>
    <scope>NUCLEOTIDE SEQUENCE [LARGE SCALE GENOMIC DNA]</scope>
    <source>
        <strain evidence="3 4">DSM 44831</strain>
    </source>
</reference>
<keyword evidence="2" id="KW-0812">Transmembrane</keyword>
<feature type="transmembrane region" description="Helical" evidence="2">
    <location>
        <begin position="139"/>
        <end position="157"/>
    </location>
</feature>
<evidence type="ECO:0000313" key="3">
    <source>
        <dbReference type="EMBL" id="KAF0845285.1"/>
    </source>
</evidence>
<dbReference type="RefSeq" id="WP_067986498.1">
    <property type="nucleotide sequence ID" value="NZ_VMSD01000008.1"/>
</dbReference>
<evidence type="ECO:0000256" key="2">
    <source>
        <dbReference type="SAM" id="Phobius"/>
    </source>
</evidence>
<dbReference type="EMBL" id="VMSD01000008">
    <property type="protein sequence ID" value="KAF0845285.1"/>
    <property type="molecule type" value="Genomic_DNA"/>
</dbReference>
<accession>A0ABQ6YI75</accession>
<keyword evidence="2" id="KW-0472">Membrane</keyword>
<dbReference type="Proteomes" id="UP000798951">
    <property type="component" value="Unassembled WGS sequence"/>
</dbReference>
<proteinExistence type="predicted"/>
<feature type="compositionally biased region" description="Basic and acidic residues" evidence="1">
    <location>
        <begin position="30"/>
        <end position="53"/>
    </location>
</feature>
<protein>
    <submittedName>
        <fullName evidence="3">Uncharacterized protein</fullName>
    </submittedName>
</protein>
<feature type="transmembrane region" description="Helical" evidence="2">
    <location>
        <begin position="112"/>
        <end position="132"/>
    </location>
</feature>
<evidence type="ECO:0000256" key="1">
    <source>
        <dbReference type="SAM" id="MobiDB-lite"/>
    </source>
</evidence>
<feature type="transmembrane region" description="Helical" evidence="2">
    <location>
        <begin position="60"/>
        <end position="79"/>
    </location>
</feature>
<gene>
    <name evidence="3" type="ORF">FNL39_10893</name>
</gene>
<name>A0ABQ6YI75_9NOCA</name>
<keyword evidence="4" id="KW-1185">Reference proteome</keyword>
<evidence type="ECO:0000313" key="4">
    <source>
        <dbReference type="Proteomes" id="UP000798951"/>
    </source>
</evidence>
<comment type="caution">
    <text evidence="3">The sequence shown here is derived from an EMBL/GenBank/DDBJ whole genome shotgun (WGS) entry which is preliminary data.</text>
</comment>
<keyword evidence="2" id="KW-1133">Transmembrane helix</keyword>